<evidence type="ECO:0000256" key="2">
    <source>
        <dbReference type="ARBA" id="ARBA00022771"/>
    </source>
</evidence>
<organism evidence="8 9">
    <name type="scientific">Labeo rohita</name>
    <name type="common">Indian major carp</name>
    <name type="synonym">Cyprinus rohita</name>
    <dbReference type="NCBI Taxonomy" id="84645"/>
    <lineage>
        <taxon>Eukaryota</taxon>
        <taxon>Metazoa</taxon>
        <taxon>Chordata</taxon>
        <taxon>Craniata</taxon>
        <taxon>Vertebrata</taxon>
        <taxon>Euteleostomi</taxon>
        <taxon>Actinopterygii</taxon>
        <taxon>Neopterygii</taxon>
        <taxon>Teleostei</taxon>
        <taxon>Ostariophysi</taxon>
        <taxon>Cypriniformes</taxon>
        <taxon>Cyprinidae</taxon>
        <taxon>Labeoninae</taxon>
        <taxon>Labeonini</taxon>
        <taxon>Labeo</taxon>
    </lineage>
</organism>
<dbReference type="PANTHER" id="PTHR46481">
    <property type="entry name" value="ZINC FINGER BED DOMAIN-CONTAINING PROTEIN 4"/>
    <property type="match status" value="1"/>
</dbReference>
<evidence type="ECO:0000259" key="7">
    <source>
        <dbReference type="PROSITE" id="PS50808"/>
    </source>
</evidence>
<name>A0ABQ8LDI2_LABRO</name>
<keyword evidence="3" id="KW-0862">Zinc</keyword>
<reference evidence="8 9" key="1">
    <citation type="submission" date="2022-01" db="EMBL/GenBank/DDBJ databases">
        <title>A high-quality chromosome-level genome assembly of rohu carp, Labeo rohita.</title>
        <authorList>
            <person name="Arick M.A. II"/>
            <person name="Hsu C.-Y."/>
            <person name="Magbanua Z."/>
            <person name="Pechanova O."/>
            <person name="Grover C."/>
            <person name="Miller E."/>
            <person name="Thrash A."/>
            <person name="Ezzel L."/>
            <person name="Alam S."/>
            <person name="Benzie J."/>
            <person name="Hamilton M."/>
            <person name="Karsi A."/>
            <person name="Lawrence M.L."/>
            <person name="Peterson D.G."/>
        </authorList>
    </citation>
    <scope>NUCLEOTIDE SEQUENCE [LARGE SCALE GENOMIC DNA]</scope>
    <source>
        <strain evidence="9">BAU-BD-2019</strain>
        <tissue evidence="8">Blood</tissue>
    </source>
</reference>
<evidence type="ECO:0000313" key="9">
    <source>
        <dbReference type="Proteomes" id="UP000830375"/>
    </source>
</evidence>
<dbReference type="Proteomes" id="UP000830375">
    <property type="component" value="Unassembled WGS sequence"/>
</dbReference>
<dbReference type="EMBL" id="JACTAM010000155">
    <property type="protein sequence ID" value="KAI2647756.1"/>
    <property type="molecule type" value="Genomic_DNA"/>
</dbReference>
<evidence type="ECO:0000256" key="1">
    <source>
        <dbReference type="ARBA" id="ARBA00022723"/>
    </source>
</evidence>
<keyword evidence="4" id="KW-0805">Transcription regulation</keyword>
<dbReference type="PROSITE" id="PS50808">
    <property type="entry name" value="ZF_BED"/>
    <property type="match status" value="1"/>
</dbReference>
<protein>
    <submittedName>
        <fullName evidence="8">E3 SUMO-protein ligase ZBED1</fullName>
    </submittedName>
</protein>
<keyword evidence="2 6" id="KW-0863">Zinc-finger</keyword>
<gene>
    <name evidence="8" type="ORF">H4Q32_029107</name>
</gene>
<accession>A0ABQ8LDI2</accession>
<evidence type="ECO:0000256" key="3">
    <source>
        <dbReference type="ARBA" id="ARBA00022833"/>
    </source>
</evidence>
<dbReference type="InterPro" id="IPR003656">
    <property type="entry name" value="Znf_BED"/>
</dbReference>
<proteinExistence type="predicted"/>
<dbReference type="SUPFAM" id="SSF57667">
    <property type="entry name" value="beta-beta-alpha zinc fingers"/>
    <property type="match status" value="1"/>
</dbReference>
<evidence type="ECO:0000256" key="6">
    <source>
        <dbReference type="PROSITE-ProRule" id="PRU00027"/>
    </source>
</evidence>
<dbReference type="SUPFAM" id="SSF53098">
    <property type="entry name" value="Ribonuclease H-like"/>
    <property type="match status" value="1"/>
</dbReference>
<keyword evidence="5" id="KW-0804">Transcription</keyword>
<dbReference type="PANTHER" id="PTHR46481:SF9">
    <property type="entry name" value="ZINC FINGER BED DOMAIN-CONTAINING PROTEIN 1-LIKE"/>
    <property type="match status" value="1"/>
</dbReference>
<dbReference type="InterPro" id="IPR052035">
    <property type="entry name" value="ZnF_BED_domain_contain"/>
</dbReference>
<keyword evidence="8" id="KW-0436">Ligase</keyword>
<sequence length="253" mass="28649">MDLVGKPNVTSPIWEHFGFVPNEKGEPINLDEAICMLCGKKISVKRAITSNLQSHLRSCLLNANAQLVKLGITEAFSKMAKYKRESDKWKTLTRNVATFLVAETLHTVEKPAFREMLESFDKQYELLSRKYFSNTVIPQLFNETKEKIITELHDLDFFSVMCLTVHFVNKNWDPKSSHTADNLAESLHGAVKEWGLNEKNVACITTDNGANIVAAVRKLEWPWLNCFGHNLNLAVTNSMSAEKERTSRAMGLC</sequence>
<comment type="caution">
    <text evidence="8">The sequence shown here is derived from an EMBL/GenBank/DDBJ whole genome shotgun (WGS) entry which is preliminary data.</text>
</comment>
<dbReference type="GO" id="GO:0016874">
    <property type="term" value="F:ligase activity"/>
    <property type="evidence" value="ECO:0007669"/>
    <property type="project" value="UniProtKB-KW"/>
</dbReference>
<dbReference type="InterPro" id="IPR036236">
    <property type="entry name" value="Znf_C2H2_sf"/>
</dbReference>
<feature type="domain" description="BED-type" evidence="7">
    <location>
        <begin position="8"/>
        <end position="67"/>
    </location>
</feature>
<dbReference type="InterPro" id="IPR012337">
    <property type="entry name" value="RNaseH-like_sf"/>
</dbReference>
<keyword evidence="9" id="KW-1185">Reference proteome</keyword>
<evidence type="ECO:0000256" key="5">
    <source>
        <dbReference type="ARBA" id="ARBA00023163"/>
    </source>
</evidence>
<dbReference type="Pfam" id="PF02892">
    <property type="entry name" value="zf-BED"/>
    <property type="match status" value="1"/>
</dbReference>
<evidence type="ECO:0000313" key="8">
    <source>
        <dbReference type="EMBL" id="KAI2647756.1"/>
    </source>
</evidence>
<dbReference type="SMART" id="SM00614">
    <property type="entry name" value="ZnF_BED"/>
    <property type="match status" value="1"/>
</dbReference>
<keyword evidence="1" id="KW-0479">Metal-binding</keyword>
<evidence type="ECO:0000256" key="4">
    <source>
        <dbReference type="ARBA" id="ARBA00023015"/>
    </source>
</evidence>